<protein>
    <submittedName>
        <fullName evidence="1">Uncharacterized protein</fullName>
    </submittedName>
</protein>
<dbReference type="EMBL" id="AP019368">
    <property type="protein sequence ID" value="BBH53822.1"/>
    <property type="molecule type" value="Genomic_DNA"/>
</dbReference>
<sequence length="509" mass="59650">MALIMSSSAAPQLMRRWFDKNASIYNMQEKFYTKFYENKKTEIYSKWNAIGKNSVQDSKFIFILPDYLLTHKNSFRESKLILSEENKWLQYSPTKAFLVATILGKENLTDEKLYLPSPLQNFRTTSQNRGEKSEINSDYFIGIDGKNNFVFSQIFDKNRLSNNINPTWINIFLNRIALSQPQLMFFFRIGLGGFFFPAWKWENLTSSNSFLLNNYAEKILAFNKSINNFIILLPEMENSKENNFILGIDWPEYISKNEFDNNIDKIDYYLSFAIKGLLDASQNNIIIMPVNRTNSSFTLGKGYSQNISSDSILTPEIINQKIIKKSADTNCNSIFFNFELNQYNKSTLNKYYFLFDTINSKKDSTPFIKKDFALSIKEGIKYGVICKKEKGSIYIVLRKEGIFNKGNHINKFSYRNIHSQIFLNVDNKLKKFEPEKYLAARNIKNFEKMNPSSDSNLSEFYKQFDIYQLNLNDTINYSNLEDTDKDQFIKKYGSEVKTKFYSFIQYSIK</sequence>
<accession>A0A4P2VXS5</accession>
<proteinExistence type="predicted"/>
<reference evidence="1 2" key="1">
    <citation type="submission" date="2018-12" db="EMBL/GenBank/DDBJ databases">
        <title>Rubrispira sanarue gen. nov., sp., nov., a member of the order Silvanigrellales, isolated from a brackish lake in Hamamatsu Japan.</title>
        <authorList>
            <person name="Maejima Y."/>
            <person name="Iino T."/>
            <person name="Muraguchi Y."/>
            <person name="Fukuda K."/>
            <person name="Nojiri H."/>
            <person name="Ohkuma M."/>
            <person name="Moriuchi R."/>
            <person name="Dohra H."/>
            <person name="Kimbara K."/>
            <person name="Shintani M."/>
        </authorList>
    </citation>
    <scope>NUCLEOTIDE SEQUENCE [LARGE SCALE GENOMIC DNA]</scope>
    <source>
        <strain evidence="1 2">RF1110005</strain>
    </source>
</reference>
<evidence type="ECO:0000313" key="1">
    <source>
        <dbReference type="EMBL" id="BBH53822.1"/>
    </source>
</evidence>
<evidence type="ECO:0000313" key="2">
    <source>
        <dbReference type="Proteomes" id="UP000291236"/>
    </source>
</evidence>
<dbReference type="Proteomes" id="UP000291236">
    <property type="component" value="Chromosome"/>
</dbReference>
<name>A0A4P2VXS5_FLUSA</name>
<gene>
    <name evidence="1" type="ORF">JCM31447_22740</name>
</gene>
<dbReference type="KEGG" id="sbf:JCM31447_22740"/>
<dbReference type="AlphaFoldDB" id="A0A4P2VXS5"/>
<keyword evidence="2" id="KW-1185">Reference proteome</keyword>
<organism evidence="1 2">
    <name type="scientific">Fluviispira sanaruensis</name>
    <dbReference type="NCBI Taxonomy" id="2493639"/>
    <lineage>
        <taxon>Bacteria</taxon>
        <taxon>Pseudomonadati</taxon>
        <taxon>Bdellovibrionota</taxon>
        <taxon>Oligoflexia</taxon>
        <taxon>Silvanigrellales</taxon>
        <taxon>Silvanigrellaceae</taxon>
        <taxon>Fluviispira</taxon>
    </lineage>
</organism>